<evidence type="ECO:0000313" key="11">
    <source>
        <dbReference type="Proteomes" id="UP000242450"/>
    </source>
</evidence>
<dbReference type="EC" id="2.3.2.26" evidence="2"/>
<evidence type="ECO:0000256" key="5">
    <source>
        <dbReference type="ARBA" id="ARBA00032234"/>
    </source>
</evidence>
<keyword evidence="11" id="KW-1185">Reference proteome</keyword>
<dbReference type="GO" id="GO:0043161">
    <property type="term" value="P:proteasome-mediated ubiquitin-dependent protein catabolic process"/>
    <property type="evidence" value="ECO:0007669"/>
    <property type="project" value="TreeGrafter"/>
</dbReference>
<reference evidence="10 11" key="1">
    <citation type="journal article" date="2018" name="Mol. Genet. Genomics">
        <title>The red deer Cervus elaphus genome CerEla1.0: sequencing, annotating, genes, and chromosomes.</title>
        <authorList>
            <person name="Bana N.A."/>
            <person name="Nyiri A."/>
            <person name="Nagy J."/>
            <person name="Frank K."/>
            <person name="Nagy T."/>
            <person name="Steger V."/>
            <person name="Schiller M."/>
            <person name="Lakatos P."/>
            <person name="Sugar L."/>
            <person name="Horn P."/>
            <person name="Barta E."/>
            <person name="Orosz L."/>
        </authorList>
    </citation>
    <scope>NUCLEOTIDE SEQUENCE [LARGE SCALE GENOMIC DNA]</scope>
    <source>
        <strain evidence="10">Hungarian</strain>
    </source>
</reference>
<evidence type="ECO:0000256" key="2">
    <source>
        <dbReference type="ARBA" id="ARBA00012485"/>
    </source>
</evidence>
<evidence type="ECO:0000256" key="8">
    <source>
        <dbReference type="ARBA" id="ARBA00064185"/>
    </source>
</evidence>
<evidence type="ECO:0000256" key="3">
    <source>
        <dbReference type="ARBA" id="ARBA00013646"/>
    </source>
</evidence>
<comment type="caution">
    <text evidence="10">The sequence shown here is derived from an EMBL/GenBank/DDBJ whole genome shotgun (WGS) entry which is preliminary data.</text>
</comment>
<evidence type="ECO:0000256" key="4">
    <source>
        <dbReference type="ARBA" id="ARBA00029737"/>
    </source>
</evidence>
<accession>A0A212C670</accession>
<dbReference type="GO" id="GO:0006513">
    <property type="term" value="P:protein monoubiquitination"/>
    <property type="evidence" value="ECO:0007669"/>
    <property type="project" value="TreeGrafter"/>
</dbReference>
<evidence type="ECO:0000256" key="7">
    <source>
        <dbReference type="ARBA" id="ARBA00053831"/>
    </source>
</evidence>
<dbReference type="GO" id="GO:0030332">
    <property type="term" value="F:cyclin binding"/>
    <property type="evidence" value="ECO:0007669"/>
    <property type="project" value="TreeGrafter"/>
</dbReference>
<dbReference type="EMBL" id="MKHE01000028">
    <property type="protein sequence ID" value="OWK01479.1"/>
    <property type="molecule type" value="Genomic_DNA"/>
</dbReference>
<dbReference type="InterPro" id="IPR019193">
    <property type="entry name" value="UBQ-conj_enz_E2-bd_prot"/>
</dbReference>
<dbReference type="GO" id="GO:0005634">
    <property type="term" value="C:nucleus"/>
    <property type="evidence" value="ECO:0007669"/>
    <property type="project" value="TreeGrafter"/>
</dbReference>
<evidence type="ECO:0000313" key="10">
    <source>
        <dbReference type="EMBL" id="OWK01479.1"/>
    </source>
</evidence>
<gene>
    <name evidence="10" type="ORF">Celaphus_00018770</name>
</gene>
<dbReference type="GO" id="GO:0000151">
    <property type="term" value="C:ubiquitin ligase complex"/>
    <property type="evidence" value="ECO:0007669"/>
    <property type="project" value="TreeGrafter"/>
</dbReference>
<proteinExistence type="predicted"/>
<dbReference type="GO" id="GO:0005829">
    <property type="term" value="C:cytosol"/>
    <property type="evidence" value="ECO:0007669"/>
    <property type="project" value="TreeGrafter"/>
</dbReference>
<name>A0A212C670_CEREH</name>
<comment type="catalytic activity">
    <reaction evidence="1">
        <text>S-ubiquitinyl-[E2 ubiquitin-conjugating enzyme]-L-cysteine + [acceptor protein]-L-lysine = [E2 ubiquitin-conjugating enzyme]-L-cysteine + N(6)-ubiquitinyl-[acceptor protein]-L-lysine.</text>
        <dbReference type="EC" id="2.3.2.26"/>
    </reaction>
</comment>
<comment type="subunit">
    <text evidence="8">Interacts with UBE2C/UbcH10 (E2 ubiquitin-conjugating enzyme). In vitro, interacts with cyclin-B.</text>
</comment>
<evidence type="ECO:0000256" key="6">
    <source>
        <dbReference type="ARBA" id="ARBA00032298"/>
    </source>
</evidence>
<dbReference type="OrthoDB" id="66510at2759"/>
<dbReference type="GO" id="GO:0000209">
    <property type="term" value="P:protein polyubiquitination"/>
    <property type="evidence" value="ECO:0007669"/>
    <property type="project" value="TreeGrafter"/>
</dbReference>
<evidence type="ECO:0000256" key="1">
    <source>
        <dbReference type="ARBA" id="ARBA00000885"/>
    </source>
</evidence>
<comment type="function">
    <text evidence="7">E3 ubiquitin-protein ligase which accepts ubiquitin from specific E2 ubiquitin-conjugating enzymes, and transfers it to substrates, generally promoting their degradation by the proteasome. Independently of its E3 ubiquitin-protein ligase activity, acts as an inhibitor of CPSF3 endonuclease activity by blocking CPSF3 active site.</text>
</comment>
<dbReference type="PANTHER" id="PTHR31531">
    <property type="entry name" value="E3 UBIQUITIN-PROTEIN LIGASE E3D FAMILY MEMBER"/>
    <property type="match status" value="1"/>
</dbReference>
<protein>
    <recommendedName>
        <fullName evidence="3">E3 ubiquitin-protein ligase E3D</fullName>
        <ecNumber evidence="2">2.3.2.26</ecNumber>
    </recommendedName>
    <alternativeName>
        <fullName evidence="6">HECT-type E3 ubiquitin transferase E3D</fullName>
    </alternativeName>
    <alternativeName>
        <fullName evidence="5">UbcH10-binding protein with a HECT-like domain</fullName>
    </alternativeName>
    <alternativeName>
        <fullName evidence="4">Ubiquitin-conjugating enzyme E2C-binding protein</fullName>
    </alternativeName>
</protein>
<organism evidence="10 11">
    <name type="scientific">Cervus elaphus hippelaphus</name>
    <name type="common">European red deer</name>
    <dbReference type="NCBI Taxonomy" id="46360"/>
    <lineage>
        <taxon>Eukaryota</taxon>
        <taxon>Metazoa</taxon>
        <taxon>Chordata</taxon>
        <taxon>Craniata</taxon>
        <taxon>Vertebrata</taxon>
        <taxon>Euteleostomi</taxon>
        <taxon>Mammalia</taxon>
        <taxon>Eutheria</taxon>
        <taxon>Laurasiatheria</taxon>
        <taxon>Artiodactyla</taxon>
        <taxon>Ruminantia</taxon>
        <taxon>Pecora</taxon>
        <taxon>Cervidae</taxon>
        <taxon>Cervinae</taxon>
        <taxon>Cervus</taxon>
    </lineage>
</organism>
<dbReference type="GO" id="GO:0051865">
    <property type="term" value="P:protein autoubiquitination"/>
    <property type="evidence" value="ECO:0007669"/>
    <property type="project" value="TreeGrafter"/>
</dbReference>
<sequence>VRCCFFPGTVTRLRALIEEQRAPGPFSFLSSSAFHPCEIVSRLLFLIPRDSAEGGLPMDVSVTPSSLRMRSPGGRTELRLPPGVSLAPSSCRGLRHVPGDGLHLRLQARAAGRPELISVFNQRSQAQECCTFYCQSCGEVIIRDRIFEGTAKRAVCGLQMRASSMSLFEPEQPPDSSNHGAARSPPADKGGQQKLRWQWTPTHT</sequence>
<evidence type="ECO:0000256" key="9">
    <source>
        <dbReference type="SAM" id="MobiDB-lite"/>
    </source>
</evidence>
<dbReference type="AlphaFoldDB" id="A0A212C670"/>
<feature type="region of interest" description="Disordered" evidence="9">
    <location>
        <begin position="168"/>
        <end position="204"/>
    </location>
</feature>
<dbReference type="Pfam" id="PF09814">
    <property type="entry name" value="HECT_2"/>
    <property type="match status" value="1"/>
</dbReference>
<feature type="non-terminal residue" evidence="10">
    <location>
        <position position="1"/>
    </location>
</feature>
<dbReference type="PANTHER" id="PTHR31531:SF2">
    <property type="entry name" value="E3 UBIQUITIN-PROTEIN LIGASE E3D"/>
    <property type="match status" value="1"/>
</dbReference>
<dbReference type="Proteomes" id="UP000242450">
    <property type="component" value="Chromosome 28"/>
</dbReference>
<dbReference type="GO" id="GO:0061630">
    <property type="term" value="F:ubiquitin protein ligase activity"/>
    <property type="evidence" value="ECO:0007669"/>
    <property type="project" value="UniProtKB-EC"/>
</dbReference>
<dbReference type="GO" id="GO:0031624">
    <property type="term" value="F:ubiquitin conjugating enzyme binding"/>
    <property type="evidence" value="ECO:0007669"/>
    <property type="project" value="TreeGrafter"/>
</dbReference>